<organism evidence="1 2">
    <name type="scientific">Moniliophthora roreri</name>
    <name type="common">Frosty pod rot fungus</name>
    <name type="synonym">Monilia roreri</name>
    <dbReference type="NCBI Taxonomy" id="221103"/>
    <lineage>
        <taxon>Eukaryota</taxon>
        <taxon>Fungi</taxon>
        <taxon>Dikarya</taxon>
        <taxon>Basidiomycota</taxon>
        <taxon>Agaricomycotina</taxon>
        <taxon>Agaricomycetes</taxon>
        <taxon>Agaricomycetidae</taxon>
        <taxon>Agaricales</taxon>
        <taxon>Marasmiineae</taxon>
        <taxon>Marasmiaceae</taxon>
        <taxon>Moniliophthora</taxon>
    </lineage>
</organism>
<evidence type="ECO:0000313" key="2">
    <source>
        <dbReference type="Proteomes" id="UP000054988"/>
    </source>
</evidence>
<name>A0A0W0FBM4_MONRR</name>
<protein>
    <submittedName>
        <fullName evidence="1">Uncharacterized protein</fullName>
    </submittedName>
</protein>
<evidence type="ECO:0000313" key="1">
    <source>
        <dbReference type="EMBL" id="KTB33751.1"/>
    </source>
</evidence>
<comment type="caution">
    <text evidence="1">The sequence shown here is derived from an EMBL/GenBank/DDBJ whole genome shotgun (WGS) entry which is preliminary data.</text>
</comment>
<dbReference type="Proteomes" id="UP000054988">
    <property type="component" value="Unassembled WGS sequence"/>
</dbReference>
<gene>
    <name evidence="1" type="ORF">WG66_13671</name>
</gene>
<dbReference type="EMBL" id="LATX01002138">
    <property type="protein sequence ID" value="KTB33751.1"/>
    <property type="molecule type" value="Genomic_DNA"/>
</dbReference>
<dbReference type="AlphaFoldDB" id="A0A0W0FBM4"/>
<reference evidence="1 2" key="1">
    <citation type="submission" date="2015-12" db="EMBL/GenBank/DDBJ databases">
        <title>Draft genome sequence of Moniliophthora roreri, the causal agent of frosty pod rot of cacao.</title>
        <authorList>
            <person name="Aime M.C."/>
            <person name="Diaz-Valderrama J.R."/>
            <person name="Kijpornyongpan T."/>
            <person name="Phillips-Mora W."/>
        </authorList>
    </citation>
    <scope>NUCLEOTIDE SEQUENCE [LARGE SCALE GENOMIC DNA]</scope>
    <source>
        <strain evidence="1 2">MCA 2952</strain>
    </source>
</reference>
<proteinExistence type="predicted"/>
<sequence>MIRRSRQAVFRGDGFNQATKLNSNYPKAHTRRAEACDGMYQWSESIDNASVTLSNRDLLPHEVMMKEVFEQTSGEKTSKILAFEASVRSTSTEGAVTRPQSGNADREFLGNVYTWKGLFRDLFGLVLGATVDAWLLLGTLGPASAKLDYLNRIIQFLEMDRSIWKLDAYSGHDFVLHMLKPTYMLSVKRQRMIASMEAALAEEGSSWWSIRVI</sequence>
<accession>A0A0W0FBM4</accession>